<dbReference type="Gene3D" id="3.40.50.12780">
    <property type="entry name" value="N-terminal domain of ligase-like"/>
    <property type="match status" value="1"/>
</dbReference>
<dbReference type="Proteomes" id="UP000657574">
    <property type="component" value="Unassembled WGS sequence"/>
</dbReference>
<feature type="region of interest" description="Disordered" evidence="1">
    <location>
        <begin position="1"/>
        <end position="25"/>
    </location>
</feature>
<organism evidence="3 4">
    <name type="scientific">Streptomyces brasiliensis</name>
    <dbReference type="NCBI Taxonomy" id="1954"/>
    <lineage>
        <taxon>Bacteria</taxon>
        <taxon>Bacillati</taxon>
        <taxon>Actinomycetota</taxon>
        <taxon>Actinomycetes</taxon>
        <taxon>Kitasatosporales</taxon>
        <taxon>Streptomycetaceae</taxon>
        <taxon>Streptomyces</taxon>
    </lineage>
</organism>
<reference evidence="3" key="1">
    <citation type="journal article" date="2014" name="Int. J. Syst. Evol. Microbiol.">
        <title>Complete genome sequence of Corynebacterium casei LMG S-19264T (=DSM 44701T), isolated from a smear-ripened cheese.</title>
        <authorList>
            <consortium name="US DOE Joint Genome Institute (JGI-PGF)"/>
            <person name="Walter F."/>
            <person name="Albersmeier A."/>
            <person name="Kalinowski J."/>
            <person name="Ruckert C."/>
        </authorList>
    </citation>
    <scope>NUCLEOTIDE SEQUENCE</scope>
    <source>
        <strain evidence="3">JCM 3086</strain>
    </source>
</reference>
<gene>
    <name evidence="3" type="ORF">GCM10010121_086740</name>
</gene>
<dbReference type="AlphaFoldDB" id="A0A917P5M9"/>
<dbReference type="InterPro" id="IPR000873">
    <property type="entry name" value="AMP-dep_synth/lig_dom"/>
</dbReference>
<accession>A0A917P5M9</accession>
<feature type="region of interest" description="Disordered" evidence="1">
    <location>
        <begin position="58"/>
        <end position="84"/>
    </location>
</feature>
<keyword evidence="4" id="KW-1185">Reference proteome</keyword>
<sequence length="84" mass="8971">MLYSSGTTGRPKGIRREVTAGPMGTYPHSAPEQWLRSLGMVAEDVYLSPAPLYHSAPLAWSEGPNGSVGPSCAWSGSTPRPRSR</sequence>
<comment type="caution">
    <text evidence="3">The sequence shown here is derived from an EMBL/GenBank/DDBJ whole genome shotgun (WGS) entry which is preliminary data.</text>
</comment>
<reference evidence="3" key="2">
    <citation type="submission" date="2020-09" db="EMBL/GenBank/DDBJ databases">
        <authorList>
            <person name="Sun Q."/>
            <person name="Ohkuma M."/>
        </authorList>
    </citation>
    <scope>NUCLEOTIDE SEQUENCE</scope>
    <source>
        <strain evidence="3">JCM 3086</strain>
    </source>
</reference>
<dbReference type="SUPFAM" id="SSF56801">
    <property type="entry name" value="Acetyl-CoA synthetase-like"/>
    <property type="match status" value="1"/>
</dbReference>
<evidence type="ECO:0000259" key="2">
    <source>
        <dbReference type="Pfam" id="PF00501"/>
    </source>
</evidence>
<name>A0A917P5M9_9ACTN</name>
<proteinExistence type="predicted"/>
<dbReference type="Pfam" id="PF00501">
    <property type="entry name" value="AMP-binding"/>
    <property type="match status" value="1"/>
</dbReference>
<dbReference type="InterPro" id="IPR020845">
    <property type="entry name" value="AMP-binding_CS"/>
</dbReference>
<evidence type="ECO:0000313" key="3">
    <source>
        <dbReference type="EMBL" id="GGJ62754.1"/>
    </source>
</evidence>
<evidence type="ECO:0000313" key="4">
    <source>
        <dbReference type="Proteomes" id="UP000657574"/>
    </source>
</evidence>
<feature type="domain" description="AMP-dependent synthetase/ligase" evidence="2">
    <location>
        <begin position="1"/>
        <end position="60"/>
    </location>
</feature>
<dbReference type="EMBL" id="BMQA01000073">
    <property type="protein sequence ID" value="GGJ62754.1"/>
    <property type="molecule type" value="Genomic_DNA"/>
</dbReference>
<feature type="compositionally biased region" description="Polar residues" evidence="1">
    <location>
        <begin position="74"/>
        <end position="84"/>
    </location>
</feature>
<dbReference type="PROSITE" id="PS00455">
    <property type="entry name" value="AMP_BINDING"/>
    <property type="match status" value="1"/>
</dbReference>
<protein>
    <recommendedName>
        <fullName evidence="2">AMP-dependent synthetase/ligase domain-containing protein</fullName>
    </recommendedName>
</protein>
<evidence type="ECO:0000256" key="1">
    <source>
        <dbReference type="SAM" id="MobiDB-lite"/>
    </source>
</evidence>
<dbReference type="InterPro" id="IPR042099">
    <property type="entry name" value="ANL_N_sf"/>
</dbReference>